<dbReference type="GO" id="GO:0006605">
    <property type="term" value="P:protein targeting"/>
    <property type="evidence" value="ECO:0007669"/>
    <property type="project" value="UniProtKB-UniRule"/>
</dbReference>
<evidence type="ECO:0000313" key="12">
    <source>
        <dbReference type="EMBL" id="PIV42977.1"/>
    </source>
</evidence>
<feature type="transmembrane region" description="Helical" evidence="10">
    <location>
        <begin position="155"/>
        <end position="179"/>
    </location>
</feature>
<sequence length="296" mass="33551">MQINFLKYKIIYFVFFGILLLGSIFSIFYFGLKPGIDFTGGSILEINFETRPENQVIQEKLKDLNLGDITIQPTEENGVIIRMKEINEDVHQQIISKLGELSKVNEKRFESTGPVIGKELKQKTIILIIISLAALLIYIAISFRKASWPLSGFQYGVISIITLTFDVLIPIGIFCLLGRLYNVQFSIPIVTALLTILGYTINDKVIVFDRVRENVSRKRQEDFEQILNQSLSQTFTRSLSTGICTLLVLFAIFFLGGETLKYFSLTLIIGIIVGTLTSLFLAPPLLLAWLKLKKRR</sequence>
<evidence type="ECO:0000256" key="8">
    <source>
        <dbReference type="ARBA" id="ARBA00023010"/>
    </source>
</evidence>
<dbReference type="Gene3D" id="1.20.1640.10">
    <property type="entry name" value="Multidrug efflux transporter AcrB transmembrane domain"/>
    <property type="match status" value="1"/>
</dbReference>
<dbReference type="HAMAP" id="MF_01464_B">
    <property type="entry name" value="SecF_B"/>
    <property type="match status" value="1"/>
</dbReference>
<comment type="caution">
    <text evidence="10">Lacks conserved residue(s) required for the propagation of feature annotation.</text>
</comment>
<name>A0A2M7D834_9BACT</name>
<keyword evidence="2 10" id="KW-0813">Transport</keyword>
<feature type="transmembrane region" description="Helical" evidence="10">
    <location>
        <begin position="12"/>
        <end position="32"/>
    </location>
</feature>
<dbReference type="InterPro" id="IPR005665">
    <property type="entry name" value="SecF_bac"/>
</dbReference>
<dbReference type="InterPro" id="IPR048634">
    <property type="entry name" value="SecD_SecF_C"/>
</dbReference>
<proteinExistence type="inferred from homology"/>
<evidence type="ECO:0000313" key="13">
    <source>
        <dbReference type="Proteomes" id="UP000230304"/>
    </source>
</evidence>
<protein>
    <recommendedName>
        <fullName evidence="10">Protein-export membrane protein SecF</fullName>
    </recommendedName>
</protein>
<dbReference type="NCBIfam" id="TIGR00966">
    <property type="entry name" value="transloc_SecF"/>
    <property type="match status" value="1"/>
</dbReference>
<dbReference type="PROSITE" id="PS50156">
    <property type="entry name" value="SSD"/>
    <property type="match status" value="1"/>
</dbReference>
<dbReference type="PRINTS" id="PR01755">
    <property type="entry name" value="SECFTRNLCASE"/>
</dbReference>
<dbReference type="GO" id="GO:0065002">
    <property type="term" value="P:intracellular protein transmembrane transport"/>
    <property type="evidence" value="ECO:0007669"/>
    <property type="project" value="UniProtKB-UniRule"/>
</dbReference>
<keyword evidence="9 10" id="KW-0472">Membrane</keyword>
<feature type="transmembrane region" description="Helical" evidence="10">
    <location>
        <begin position="262"/>
        <end position="290"/>
    </location>
</feature>
<keyword evidence="3 10" id="KW-1003">Cell membrane</keyword>
<evidence type="ECO:0000256" key="1">
    <source>
        <dbReference type="ARBA" id="ARBA00004651"/>
    </source>
</evidence>
<comment type="similarity">
    <text evidence="10">Belongs to the SecD/SecF family. SecF subfamily.</text>
</comment>
<dbReference type="InterPro" id="IPR022813">
    <property type="entry name" value="SecD/SecF_arch_bac"/>
</dbReference>
<evidence type="ECO:0000256" key="5">
    <source>
        <dbReference type="ARBA" id="ARBA00022692"/>
    </source>
</evidence>
<evidence type="ECO:0000256" key="9">
    <source>
        <dbReference type="ARBA" id="ARBA00023136"/>
    </source>
</evidence>
<evidence type="ECO:0000256" key="4">
    <source>
        <dbReference type="ARBA" id="ARBA00022519"/>
    </source>
</evidence>
<dbReference type="InterPro" id="IPR022645">
    <property type="entry name" value="SecD/SecF_bac"/>
</dbReference>
<dbReference type="Proteomes" id="UP000230304">
    <property type="component" value="Unassembled WGS sequence"/>
</dbReference>
<gene>
    <name evidence="10 12" type="primary">secF</name>
    <name evidence="12" type="ORF">COS26_01370</name>
</gene>
<evidence type="ECO:0000256" key="6">
    <source>
        <dbReference type="ARBA" id="ARBA00022927"/>
    </source>
</evidence>
<evidence type="ECO:0000256" key="10">
    <source>
        <dbReference type="HAMAP-Rule" id="MF_01464"/>
    </source>
</evidence>
<organism evidence="12 13">
    <name type="scientific">Candidatus Nealsonbacteria bacterium CG02_land_8_20_14_3_00_40_11</name>
    <dbReference type="NCBI Taxonomy" id="1974700"/>
    <lineage>
        <taxon>Bacteria</taxon>
        <taxon>Candidatus Nealsoniibacteriota</taxon>
    </lineage>
</organism>
<keyword evidence="8 10" id="KW-0811">Translocation</keyword>
<accession>A0A2M7D834</accession>
<evidence type="ECO:0000256" key="7">
    <source>
        <dbReference type="ARBA" id="ARBA00022989"/>
    </source>
</evidence>
<comment type="caution">
    <text evidence="12">The sequence shown here is derived from an EMBL/GenBank/DDBJ whole genome shotgun (WGS) entry which is preliminary data.</text>
</comment>
<reference evidence="13" key="1">
    <citation type="submission" date="2017-09" db="EMBL/GenBank/DDBJ databases">
        <title>Depth-based differentiation of microbial function through sediment-hosted aquifers and enrichment of novel symbionts in the deep terrestrial subsurface.</title>
        <authorList>
            <person name="Probst A.J."/>
            <person name="Ladd B."/>
            <person name="Jarett J.K."/>
            <person name="Geller-Mcgrath D.E."/>
            <person name="Sieber C.M.K."/>
            <person name="Emerson J.B."/>
            <person name="Anantharaman K."/>
            <person name="Thomas B.C."/>
            <person name="Malmstrom R."/>
            <person name="Stieglmeier M."/>
            <person name="Klingl A."/>
            <person name="Woyke T."/>
            <person name="Ryan C.M."/>
            <person name="Banfield J.F."/>
        </authorList>
    </citation>
    <scope>NUCLEOTIDE SEQUENCE [LARGE SCALE GENOMIC DNA]</scope>
</reference>
<comment type="subunit">
    <text evidence="10">Forms a complex with SecD. Part of the essential Sec protein translocation apparatus which comprises SecA, SecYEG and auxiliary proteins SecDF. Other proteins may also be involved.</text>
</comment>
<dbReference type="PANTHER" id="PTHR30081">
    <property type="entry name" value="PROTEIN-EXPORT MEMBRANE PROTEIN SEC"/>
    <property type="match status" value="1"/>
</dbReference>
<keyword evidence="5 10" id="KW-0812">Transmembrane</keyword>
<comment type="subcellular location">
    <subcellularLocation>
        <location evidence="1 10">Cell membrane</location>
        <topology evidence="1 10">Multi-pass membrane protein</topology>
    </subcellularLocation>
</comment>
<dbReference type="InterPro" id="IPR022646">
    <property type="entry name" value="SecD/SecF_CS"/>
</dbReference>
<evidence type="ECO:0000256" key="2">
    <source>
        <dbReference type="ARBA" id="ARBA00022448"/>
    </source>
</evidence>
<dbReference type="PANTHER" id="PTHR30081:SF8">
    <property type="entry name" value="PROTEIN TRANSLOCASE SUBUNIT SECF"/>
    <property type="match status" value="1"/>
</dbReference>
<dbReference type="GO" id="GO:0015450">
    <property type="term" value="F:protein-transporting ATPase activity"/>
    <property type="evidence" value="ECO:0007669"/>
    <property type="project" value="InterPro"/>
</dbReference>
<evidence type="ECO:0000259" key="11">
    <source>
        <dbReference type="PROSITE" id="PS50156"/>
    </source>
</evidence>
<keyword evidence="7 10" id="KW-1133">Transmembrane helix</keyword>
<dbReference type="EMBL" id="PEUA01000030">
    <property type="protein sequence ID" value="PIV42977.1"/>
    <property type="molecule type" value="Genomic_DNA"/>
</dbReference>
<dbReference type="Pfam" id="PF07549">
    <property type="entry name" value="Sec_GG"/>
    <property type="match status" value="1"/>
</dbReference>
<dbReference type="SUPFAM" id="SSF82866">
    <property type="entry name" value="Multidrug efflux transporter AcrB transmembrane domain"/>
    <property type="match status" value="1"/>
</dbReference>
<feature type="transmembrane region" description="Helical" evidence="10">
    <location>
        <begin position="124"/>
        <end position="143"/>
    </location>
</feature>
<dbReference type="AlphaFoldDB" id="A0A2M7D834"/>
<comment type="function">
    <text evidence="10">Part of the Sec protein translocase complex. Interacts with the SecYEG preprotein conducting channel. SecDF uses the proton motive force (PMF) to complete protein translocation after the ATP-dependent function of SecA.</text>
</comment>
<dbReference type="GO" id="GO:0043952">
    <property type="term" value="P:protein transport by the Sec complex"/>
    <property type="evidence" value="ECO:0007669"/>
    <property type="project" value="UniProtKB-UniRule"/>
</dbReference>
<feature type="domain" description="SSD" evidence="11">
    <location>
        <begin position="124"/>
        <end position="288"/>
    </location>
</feature>
<dbReference type="GO" id="GO:0005886">
    <property type="term" value="C:plasma membrane"/>
    <property type="evidence" value="ECO:0007669"/>
    <property type="project" value="UniProtKB-SubCell"/>
</dbReference>
<dbReference type="Pfam" id="PF02355">
    <property type="entry name" value="SecD_SecF_C"/>
    <property type="match status" value="1"/>
</dbReference>
<dbReference type="InterPro" id="IPR000731">
    <property type="entry name" value="SSD"/>
</dbReference>
<keyword evidence="4" id="KW-0997">Cell inner membrane</keyword>
<feature type="transmembrane region" description="Helical" evidence="10">
    <location>
        <begin position="239"/>
        <end position="256"/>
    </location>
</feature>
<evidence type="ECO:0000256" key="3">
    <source>
        <dbReference type="ARBA" id="ARBA00022475"/>
    </source>
</evidence>
<keyword evidence="6 10" id="KW-0653">Protein transport</keyword>